<dbReference type="AlphaFoldDB" id="A0AAD6XKP4"/>
<dbReference type="Pfam" id="PF20415">
    <property type="entry name" value="DUF6699"/>
    <property type="match status" value="1"/>
</dbReference>
<comment type="caution">
    <text evidence="3">The sequence shown here is derived from an EMBL/GenBank/DDBJ whole genome shotgun (WGS) entry which is preliminary data.</text>
</comment>
<gene>
    <name evidence="3" type="ORF">B0H15DRAFT_931749</name>
</gene>
<keyword evidence="4" id="KW-1185">Reference proteome</keyword>
<evidence type="ECO:0000313" key="4">
    <source>
        <dbReference type="Proteomes" id="UP001222325"/>
    </source>
</evidence>
<dbReference type="Proteomes" id="UP001222325">
    <property type="component" value="Unassembled WGS sequence"/>
</dbReference>
<sequence length="309" mass="33499">MSKPFLYVPEASSSTPYDPNYYSPFIPPSPLPYTSPFHTPAKLQGESPNTFNPNSVLWPEDAAQYTSTYIAGWTPLAPRPRTASWQGPAPPPPPHSPFLQPHAPAHPTHVKAKSWGNTPAWLPAPGQPQIHPWLDADAPAQAQSFHFDLAPTMFAPLRAVTATQSVHVSPAELRAPALHPPRTALRILHPRLPFWPVDLALPPAAVAAPPIALGDVLAALHHALHARISAADWAGLSPKDVQRVTRAFAQRCRMEAVRGGGSQATLHEREAAVRGEGVKRVDFLCGKTVFRGLRRAPEDPEGVLRLVTA</sequence>
<name>A0AAD6XKP4_9AGAR</name>
<accession>A0AAD6XKP4</accession>
<evidence type="ECO:0000259" key="2">
    <source>
        <dbReference type="Pfam" id="PF20415"/>
    </source>
</evidence>
<dbReference type="EMBL" id="JARJCN010000034">
    <property type="protein sequence ID" value="KAJ7085358.1"/>
    <property type="molecule type" value="Genomic_DNA"/>
</dbReference>
<evidence type="ECO:0000256" key="1">
    <source>
        <dbReference type="SAM" id="MobiDB-lite"/>
    </source>
</evidence>
<evidence type="ECO:0000313" key="3">
    <source>
        <dbReference type="EMBL" id="KAJ7085358.1"/>
    </source>
</evidence>
<proteinExistence type="predicted"/>
<feature type="region of interest" description="Disordered" evidence="1">
    <location>
        <begin position="80"/>
        <end position="111"/>
    </location>
</feature>
<dbReference type="InterPro" id="IPR046522">
    <property type="entry name" value="DUF6699"/>
</dbReference>
<feature type="domain" description="DUF6699" evidence="2">
    <location>
        <begin position="162"/>
        <end position="297"/>
    </location>
</feature>
<reference evidence="3" key="1">
    <citation type="submission" date="2023-03" db="EMBL/GenBank/DDBJ databases">
        <title>Massive genome expansion in bonnet fungi (Mycena s.s.) driven by repeated elements and novel gene families across ecological guilds.</title>
        <authorList>
            <consortium name="Lawrence Berkeley National Laboratory"/>
            <person name="Harder C.B."/>
            <person name="Miyauchi S."/>
            <person name="Viragh M."/>
            <person name="Kuo A."/>
            <person name="Thoen E."/>
            <person name="Andreopoulos B."/>
            <person name="Lu D."/>
            <person name="Skrede I."/>
            <person name="Drula E."/>
            <person name="Henrissat B."/>
            <person name="Morin E."/>
            <person name="Kohler A."/>
            <person name="Barry K."/>
            <person name="LaButti K."/>
            <person name="Morin E."/>
            <person name="Salamov A."/>
            <person name="Lipzen A."/>
            <person name="Mereny Z."/>
            <person name="Hegedus B."/>
            <person name="Baldrian P."/>
            <person name="Stursova M."/>
            <person name="Weitz H."/>
            <person name="Taylor A."/>
            <person name="Grigoriev I.V."/>
            <person name="Nagy L.G."/>
            <person name="Martin F."/>
            <person name="Kauserud H."/>
        </authorList>
    </citation>
    <scope>NUCLEOTIDE SEQUENCE</scope>
    <source>
        <strain evidence="3">CBHHK173m</strain>
    </source>
</reference>
<protein>
    <recommendedName>
        <fullName evidence="2">DUF6699 domain-containing protein</fullName>
    </recommendedName>
</protein>
<organism evidence="3 4">
    <name type="scientific">Mycena belliarum</name>
    <dbReference type="NCBI Taxonomy" id="1033014"/>
    <lineage>
        <taxon>Eukaryota</taxon>
        <taxon>Fungi</taxon>
        <taxon>Dikarya</taxon>
        <taxon>Basidiomycota</taxon>
        <taxon>Agaricomycotina</taxon>
        <taxon>Agaricomycetes</taxon>
        <taxon>Agaricomycetidae</taxon>
        <taxon>Agaricales</taxon>
        <taxon>Marasmiineae</taxon>
        <taxon>Mycenaceae</taxon>
        <taxon>Mycena</taxon>
    </lineage>
</organism>